<feature type="chain" id="PRO_5045235757" description="Secreted protein" evidence="1">
    <location>
        <begin position="21"/>
        <end position="93"/>
    </location>
</feature>
<evidence type="ECO:0000313" key="3">
    <source>
        <dbReference type="Proteomes" id="UP001153148"/>
    </source>
</evidence>
<dbReference type="EMBL" id="CAJPIN010067144">
    <property type="protein sequence ID" value="CAG2067332.1"/>
    <property type="molecule type" value="Genomic_DNA"/>
</dbReference>
<comment type="caution">
    <text evidence="2">The sequence shown here is derived from an EMBL/GenBank/DDBJ whole genome shotgun (WGS) entry which is preliminary data.</text>
</comment>
<proteinExistence type="predicted"/>
<keyword evidence="3" id="KW-1185">Reference proteome</keyword>
<organism evidence="2 3">
    <name type="scientific">Timema podura</name>
    <name type="common">Walking stick</name>
    <dbReference type="NCBI Taxonomy" id="61482"/>
    <lineage>
        <taxon>Eukaryota</taxon>
        <taxon>Metazoa</taxon>
        <taxon>Ecdysozoa</taxon>
        <taxon>Arthropoda</taxon>
        <taxon>Hexapoda</taxon>
        <taxon>Insecta</taxon>
        <taxon>Pterygota</taxon>
        <taxon>Neoptera</taxon>
        <taxon>Polyneoptera</taxon>
        <taxon>Phasmatodea</taxon>
        <taxon>Timematodea</taxon>
        <taxon>Timematoidea</taxon>
        <taxon>Timematidae</taxon>
        <taxon>Timema</taxon>
    </lineage>
</organism>
<evidence type="ECO:0000256" key="1">
    <source>
        <dbReference type="SAM" id="SignalP"/>
    </source>
</evidence>
<feature type="non-terminal residue" evidence="2">
    <location>
        <position position="93"/>
    </location>
</feature>
<gene>
    <name evidence="2" type="ORF">TPAB3V08_LOCUS14275</name>
</gene>
<sequence>MVLQCFVGALIFVLVTLASGKPQMKQSYHENTNYGNDGGNLPFSMTQCIWENQYYDIGAAWTKPGECKVYSCEMGSAIIQKVHQPAPNLKWRM</sequence>
<evidence type="ECO:0008006" key="4">
    <source>
        <dbReference type="Google" id="ProtNLM"/>
    </source>
</evidence>
<evidence type="ECO:0000313" key="2">
    <source>
        <dbReference type="EMBL" id="CAG2067332.1"/>
    </source>
</evidence>
<keyword evidence="1" id="KW-0732">Signal</keyword>
<accession>A0ABN7PMU4</accession>
<name>A0ABN7PMU4_TIMPD</name>
<dbReference type="Proteomes" id="UP001153148">
    <property type="component" value="Unassembled WGS sequence"/>
</dbReference>
<reference evidence="2" key="1">
    <citation type="submission" date="2021-03" db="EMBL/GenBank/DDBJ databases">
        <authorList>
            <person name="Tran Van P."/>
        </authorList>
    </citation>
    <scope>NUCLEOTIDE SEQUENCE</scope>
</reference>
<protein>
    <recommendedName>
        <fullName evidence="4">Secreted protein</fullName>
    </recommendedName>
</protein>
<feature type="signal peptide" evidence="1">
    <location>
        <begin position="1"/>
        <end position="20"/>
    </location>
</feature>